<dbReference type="AlphaFoldDB" id="A0A386B1D2"/>
<keyword evidence="5" id="KW-0150">Chloroplast</keyword>
<dbReference type="InterPro" id="IPR000630">
    <property type="entry name" value="Ribosomal_uS8"/>
</dbReference>
<geneLocation type="chloroplast" evidence="5"/>
<reference evidence="5" key="2">
    <citation type="journal article" date="2019" name="Mol. Phylogenet. Evol.">
        <title>Reassessment of the classification of bryopsidales (chlorophyta) based on chloroplast phylogenomic analyses.</title>
        <authorList>
            <person name="Cremen M.C."/>
            <person name="Leliaert F."/>
            <person name="West J."/>
            <person name="Lam D.W."/>
            <person name="Shimada S."/>
            <person name="Lopez-Bautista J.M."/>
            <person name="Verbruggen H."/>
        </authorList>
    </citation>
    <scope>NUCLEOTIDE SEQUENCE</scope>
</reference>
<comment type="function">
    <text evidence="4">One of the primary rRNA binding proteins, it binds directly to 16S rRNA central domain where it helps coordinate assembly of the platform of the 30S subunit.</text>
</comment>
<dbReference type="GO" id="GO:0009507">
    <property type="term" value="C:chloroplast"/>
    <property type="evidence" value="ECO:0007669"/>
    <property type="project" value="UniProtKB-SubCell"/>
</dbReference>
<dbReference type="PANTHER" id="PTHR11758">
    <property type="entry name" value="40S RIBOSOMAL PROTEIN S15A"/>
    <property type="match status" value="1"/>
</dbReference>
<accession>A0A386B1D2</accession>
<keyword evidence="2 4" id="KW-0689">Ribosomal protein</keyword>
<gene>
    <name evidence="4 5" type="primary">rps8</name>
</gene>
<dbReference type="EMBL" id="MH591110">
    <property type="protein sequence ID" value="AYC65497.1"/>
    <property type="molecule type" value="Genomic_DNA"/>
</dbReference>
<reference evidence="5" key="1">
    <citation type="submission" date="2018-07" db="EMBL/GenBank/DDBJ databases">
        <authorList>
            <person name="Quirk P.G."/>
            <person name="Krulwich T.A."/>
        </authorList>
    </citation>
    <scope>NUCLEOTIDE SEQUENCE</scope>
</reference>
<dbReference type="InterPro" id="IPR035987">
    <property type="entry name" value="Ribosomal_uS8_sf"/>
</dbReference>
<evidence type="ECO:0000256" key="1">
    <source>
        <dbReference type="ARBA" id="ARBA00006471"/>
    </source>
</evidence>
<evidence type="ECO:0000256" key="2">
    <source>
        <dbReference type="ARBA" id="ARBA00022980"/>
    </source>
</evidence>
<proteinExistence type="inferred from homology"/>
<evidence type="ECO:0000313" key="5">
    <source>
        <dbReference type="EMBL" id="AYC65497.1"/>
    </source>
</evidence>
<comment type="subcellular location">
    <subcellularLocation>
        <location evidence="4">Plastid</location>
        <location evidence="4">Chloroplast</location>
    </subcellularLocation>
</comment>
<protein>
    <recommendedName>
        <fullName evidence="4">Small ribosomal subunit protein uS8c</fullName>
    </recommendedName>
</protein>
<keyword evidence="5" id="KW-0934">Plastid</keyword>
<comment type="subunit">
    <text evidence="4">Part of the 30S ribosomal subunit.</text>
</comment>
<dbReference type="Pfam" id="PF00410">
    <property type="entry name" value="Ribosomal_S8"/>
    <property type="match status" value="1"/>
</dbReference>
<keyword evidence="4" id="KW-0699">rRNA-binding</keyword>
<comment type="similarity">
    <text evidence="1 4">Belongs to the universal ribosomal protein uS8 family.</text>
</comment>
<dbReference type="GO" id="GO:0019843">
    <property type="term" value="F:rRNA binding"/>
    <property type="evidence" value="ECO:0007669"/>
    <property type="project" value="UniProtKB-UniRule"/>
</dbReference>
<dbReference type="SUPFAM" id="SSF56047">
    <property type="entry name" value="Ribosomal protein S8"/>
    <property type="match status" value="1"/>
</dbReference>
<dbReference type="GO" id="GO:0003735">
    <property type="term" value="F:structural constituent of ribosome"/>
    <property type="evidence" value="ECO:0007669"/>
    <property type="project" value="InterPro"/>
</dbReference>
<dbReference type="FunFam" id="3.30.1490.10:FF:000001">
    <property type="entry name" value="30S ribosomal protein S8"/>
    <property type="match status" value="1"/>
</dbReference>
<name>A0A386B1D2_9CHLO</name>
<dbReference type="HAMAP" id="MF_01302_B">
    <property type="entry name" value="Ribosomal_uS8_B"/>
    <property type="match status" value="1"/>
</dbReference>
<dbReference type="GeneID" id="38279392"/>
<evidence type="ECO:0000256" key="4">
    <source>
        <dbReference type="HAMAP-Rule" id="MF_01302"/>
    </source>
</evidence>
<keyword evidence="4" id="KW-0694">RNA-binding</keyword>
<sequence length="130" mass="14708">MTTDSISDLFTRIRNASFVRQEKVCVPSNKTNKSLIKILAFHGFLQNFCQINNQTLQLTLKYKKNQPIIVQLQRLSRPGCRLYIQVRNIPQICGKLGIPTVLFLSTPKGILSDREACRLKVGGEILGYVS</sequence>
<dbReference type="Gene3D" id="3.30.1490.10">
    <property type="match status" value="1"/>
</dbReference>
<dbReference type="GO" id="GO:0006412">
    <property type="term" value="P:translation"/>
    <property type="evidence" value="ECO:0007669"/>
    <property type="project" value="UniProtKB-UniRule"/>
</dbReference>
<keyword evidence="3 4" id="KW-0687">Ribonucleoprotein</keyword>
<dbReference type="RefSeq" id="YP_009519470.1">
    <property type="nucleotide sequence ID" value="NC_039526.1"/>
</dbReference>
<dbReference type="GO" id="GO:1990904">
    <property type="term" value="C:ribonucleoprotein complex"/>
    <property type="evidence" value="ECO:0007669"/>
    <property type="project" value="UniProtKB-KW"/>
</dbReference>
<dbReference type="Gene3D" id="3.30.1370.30">
    <property type="match status" value="1"/>
</dbReference>
<dbReference type="NCBIfam" id="NF001109">
    <property type="entry name" value="PRK00136.1"/>
    <property type="match status" value="1"/>
</dbReference>
<evidence type="ECO:0000256" key="3">
    <source>
        <dbReference type="ARBA" id="ARBA00023274"/>
    </source>
</evidence>
<dbReference type="GO" id="GO:0005840">
    <property type="term" value="C:ribosome"/>
    <property type="evidence" value="ECO:0007669"/>
    <property type="project" value="UniProtKB-KW"/>
</dbReference>
<organism evidence="5">
    <name type="scientific">Rhipiliopsis peltata</name>
    <dbReference type="NCBI Taxonomy" id="2320810"/>
    <lineage>
        <taxon>Eukaryota</taxon>
        <taxon>Viridiplantae</taxon>
        <taxon>Chlorophyta</taxon>
        <taxon>core chlorophytes</taxon>
        <taxon>Ulvophyceae</taxon>
        <taxon>TCBD clade</taxon>
        <taxon>Bryopsidales</taxon>
        <taxon>Halimedineae</taxon>
        <taxon>Halimedaceae</taxon>
        <taxon>Rhipiliopsideae</taxon>
        <taxon>Rhipiliopsis</taxon>
    </lineage>
</organism>